<protein>
    <recommendedName>
        <fullName evidence="4">Carbohydrate kinase PfkB domain-containing protein</fullName>
    </recommendedName>
</protein>
<sequence length="151" mass="17224">MDPNIIWYEPTDVNKASKPLKLVGSRSAIAYTSPNLSELKKMVDFLQPELLDIIRHVNLNQTIEEIQEPLAKSCIPLLDTMQCIMITLGRLGMMIVRRGTKTDKLALAPWQHQSYEEITSTYYSASAVDRIVSVSGAGDWYFGCWIYHWDN</sequence>
<dbReference type="PANTHER" id="PTHR42909">
    <property type="entry name" value="ZGC:136858"/>
    <property type="match status" value="1"/>
</dbReference>
<evidence type="ECO:0000313" key="3">
    <source>
        <dbReference type="Proteomes" id="UP000789390"/>
    </source>
</evidence>
<dbReference type="GO" id="GO:0016798">
    <property type="term" value="F:hydrolase activity, acting on glycosyl bonds"/>
    <property type="evidence" value="ECO:0007669"/>
    <property type="project" value="TreeGrafter"/>
</dbReference>
<comment type="caution">
    <text evidence="2">The sequence shown here is derived from an EMBL/GenBank/DDBJ whole genome shotgun (WGS) entry which is preliminary data.</text>
</comment>
<name>A0A8J2WJ79_9CRUS</name>
<evidence type="ECO:0008006" key="4">
    <source>
        <dbReference type="Google" id="ProtNLM"/>
    </source>
</evidence>
<dbReference type="PANTHER" id="PTHR42909:SF1">
    <property type="entry name" value="CARBOHYDRATE KINASE PFKB DOMAIN-CONTAINING PROTEIN"/>
    <property type="match status" value="1"/>
</dbReference>
<dbReference type="GO" id="GO:0046872">
    <property type="term" value="F:metal ion binding"/>
    <property type="evidence" value="ECO:0007669"/>
    <property type="project" value="UniProtKB-KW"/>
</dbReference>
<dbReference type="InterPro" id="IPR029056">
    <property type="entry name" value="Ribokinase-like"/>
</dbReference>
<gene>
    <name evidence="2" type="ORF">DGAL_LOCUS9565</name>
</gene>
<keyword evidence="1" id="KW-0479">Metal-binding</keyword>
<dbReference type="Gene3D" id="3.40.1190.20">
    <property type="match status" value="1"/>
</dbReference>
<dbReference type="EMBL" id="CAKKLH010000223">
    <property type="protein sequence ID" value="CAH0106410.1"/>
    <property type="molecule type" value="Genomic_DNA"/>
</dbReference>
<accession>A0A8J2WJ79</accession>
<proteinExistence type="predicted"/>
<dbReference type="SUPFAM" id="SSF53613">
    <property type="entry name" value="Ribokinase-like"/>
    <property type="match status" value="1"/>
</dbReference>
<dbReference type="AlphaFoldDB" id="A0A8J2WJ79"/>
<evidence type="ECO:0000256" key="1">
    <source>
        <dbReference type="ARBA" id="ARBA00022723"/>
    </source>
</evidence>
<dbReference type="GO" id="GO:0004730">
    <property type="term" value="F:pseudouridylate synthase activity"/>
    <property type="evidence" value="ECO:0007669"/>
    <property type="project" value="TreeGrafter"/>
</dbReference>
<dbReference type="GO" id="GO:0005737">
    <property type="term" value="C:cytoplasm"/>
    <property type="evidence" value="ECO:0007669"/>
    <property type="project" value="TreeGrafter"/>
</dbReference>
<dbReference type="Proteomes" id="UP000789390">
    <property type="component" value="Unassembled WGS sequence"/>
</dbReference>
<organism evidence="2 3">
    <name type="scientific">Daphnia galeata</name>
    <dbReference type="NCBI Taxonomy" id="27404"/>
    <lineage>
        <taxon>Eukaryota</taxon>
        <taxon>Metazoa</taxon>
        <taxon>Ecdysozoa</taxon>
        <taxon>Arthropoda</taxon>
        <taxon>Crustacea</taxon>
        <taxon>Branchiopoda</taxon>
        <taxon>Diplostraca</taxon>
        <taxon>Cladocera</taxon>
        <taxon>Anomopoda</taxon>
        <taxon>Daphniidae</taxon>
        <taxon>Daphnia</taxon>
    </lineage>
</organism>
<reference evidence="2" key="1">
    <citation type="submission" date="2021-11" db="EMBL/GenBank/DDBJ databases">
        <authorList>
            <person name="Schell T."/>
        </authorList>
    </citation>
    <scope>NUCLEOTIDE SEQUENCE</scope>
    <source>
        <strain evidence="2">M5</strain>
    </source>
</reference>
<keyword evidence="3" id="KW-1185">Reference proteome</keyword>
<dbReference type="OrthoDB" id="198885at2759"/>
<evidence type="ECO:0000313" key="2">
    <source>
        <dbReference type="EMBL" id="CAH0106410.1"/>
    </source>
</evidence>